<accession>A0A1F4Q4E7</accession>
<comment type="caution">
    <text evidence="2">The sequence shown here is derived from an EMBL/GenBank/DDBJ whole genome shotgun (WGS) entry which is preliminary data.</text>
</comment>
<proteinExistence type="predicted"/>
<dbReference type="EMBL" id="METM01000005">
    <property type="protein sequence ID" value="OGB90706.1"/>
    <property type="molecule type" value="Genomic_DNA"/>
</dbReference>
<evidence type="ECO:0000313" key="3">
    <source>
        <dbReference type="Proteomes" id="UP000178724"/>
    </source>
</evidence>
<organism evidence="2 3">
    <name type="scientific">candidate division WOR-1 bacterium RIFCSPHIGHO2_01_FULL_53_15</name>
    <dbReference type="NCBI Taxonomy" id="1802564"/>
    <lineage>
        <taxon>Bacteria</taxon>
        <taxon>Bacillati</taxon>
        <taxon>Saganbacteria</taxon>
    </lineage>
</organism>
<sequence>MPGLLLAHDVVWPGKKLAALFPGAAKIIQKNITLSRGQILAIEKKLGVKLRREDAVPSFYIAYKMPEMTAAEHEQMMQTGEKMKIAPYATAWFVDTVTSRGKMEVGVAVDTRGKVLKVVVFEHREDPAIARDEFLNQFIGKGLEDKMRVDEDIKAIKGAEEAARALVLDVRKTLIILDEVFRRKK</sequence>
<dbReference type="GO" id="GO:0016020">
    <property type="term" value="C:membrane"/>
    <property type="evidence" value="ECO:0007669"/>
    <property type="project" value="InterPro"/>
</dbReference>
<name>A0A1F4Q4E7_UNCSA</name>
<protein>
    <recommendedName>
        <fullName evidence="1">FMN-binding domain-containing protein</fullName>
    </recommendedName>
</protein>
<feature type="domain" description="FMN-binding" evidence="1">
    <location>
        <begin position="101"/>
        <end position="159"/>
    </location>
</feature>
<gene>
    <name evidence="2" type="ORF">A2625_07265</name>
</gene>
<dbReference type="Proteomes" id="UP000178724">
    <property type="component" value="Unassembled WGS sequence"/>
</dbReference>
<dbReference type="Pfam" id="PF04205">
    <property type="entry name" value="FMN_bind"/>
    <property type="match status" value="1"/>
</dbReference>
<reference evidence="2 3" key="1">
    <citation type="journal article" date="2016" name="Nat. Commun.">
        <title>Thousands of microbial genomes shed light on interconnected biogeochemical processes in an aquifer system.</title>
        <authorList>
            <person name="Anantharaman K."/>
            <person name="Brown C.T."/>
            <person name="Hug L.A."/>
            <person name="Sharon I."/>
            <person name="Castelle C.J."/>
            <person name="Probst A.J."/>
            <person name="Thomas B.C."/>
            <person name="Singh A."/>
            <person name="Wilkins M.J."/>
            <person name="Karaoz U."/>
            <person name="Brodie E.L."/>
            <person name="Williams K.H."/>
            <person name="Hubbard S.S."/>
            <person name="Banfield J.F."/>
        </authorList>
    </citation>
    <scope>NUCLEOTIDE SEQUENCE [LARGE SCALE GENOMIC DNA]</scope>
</reference>
<dbReference type="GO" id="GO:0010181">
    <property type="term" value="F:FMN binding"/>
    <property type="evidence" value="ECO:0007669"/>
    <property type="project" value="InterPro"/>
</dbReference>
<dbReference type="AlphaFoldDB" id="A0A1F4Q4E7"/>
<dbReference type="InterPro" id="IPR007329">
    <property type="entry name" value="FMN-bd"/>
</dbReference>
<evidence type="ECO:0000259" key="1">
    <source>
        <dbReference type="Pfam" id="PF04205"/>
    </source>
</evidence>
<evidence type="ECO:0000313" key="2">
    <source>
        <dbReference type="EMBL" id="OGB90706.1"/>
    </source>
</evidence>